<gene>
    <name evidence="1" type="ORF">FC748_05355</name>
</gene>
<proteinExistence type="predicted"/>
<keyword evidence="2" id="KW-1185">Reference proteome</keyword>
<comment type="caution">
    <text evidence="1">The sequence shown here is derived from an EMBL/GenBank/DDBJ whole genome shotgun (WGS) entry which is preliminary data.</text>
</comment>
<name>A0ABY2T4U5_9BACI</name>
<sequence length="190" mass="23400">MNNFRPSPAEIEFLNLAYNKFYDIYEEMFEEEFWEKDNYYRFFRIKIAFEIYAEILNYEPIKFVIESVKDKRPSMEGEIASELFKCIRNIIAHFPFYDTWNEVWISKTIVNWYKSGQMIDKFMQKYTGRGEIKYRFWEENKKEMTYVNITFPNEYNEDSKIYLRNILPEKDGIKFSLILMRRIIDTQIID</sequence>
<protein>
    <recommendedName>
        <fullName evidence="3">pEK499-p136 HEPN domain-containing protein</fullName>
    </recommendedName>
</protein>
<dbReference type="RefSeq" id="WP_025219724.1">
    <property type="nucleotide sequence ID" value="NZ_PYUE01000003.1"/>
</dbReference>
<evidence type="ECO:0000313" key="1">
    <source>
        <dbReference type="EMBL" id="TKI50638.1"/>
    </source>
</evidence>
<organism evidence="1 2">
    <name type="scientific">Lysinibacillus tabacifolii</name>
    <dbReference type="NCBI Taxonomy" id="1173107"/>
    <lineage>
        <taxon>Bacteria</taxon>
        <taxon>Bacillati</taxon>
        <taxon>Bacillota</taxon>
        <taxon>Bacilli</taxon>
        <taxon>Bacillales</taxon>
        <taxon>Bacillaceae</taxon>
        <taxon>Lysinibacillus</taxon>
    </lineage>
</organism>
<evidence type="ECO:0008006" key="3">
    <source>
        <dbReference type="Google" id="ProtNLM"/>
    </source>
</evidence>
<dbReference type="Proteomes" id="UP000308330">
    <property type="component" value="Unassembled WGS sequence"/>
</dbReference>
<reference evidence="1 2" key="1">
    <citation type="submission" date="2019-04" db="EMBL/GenBank/DDBJ databases">
        <title>Lysinibacillus genome sequencing.</title>
        <authorList>
            <person name="Dunlap C."/>
        </authorList>
    </citation>
    <scope>NUCLEOTIDE SEQUENCE [LARGE SCALE GENOMIC DNA]</scope>
    <source>
        <strain evidence="1 2">KCTC 33042</strain>
    </source>
</reference>
<accession>A0ABY2T4U5</accession>
<dbReference type="EMBL" id="SZPT01000001">
    <property type="protein sequence ID" value="TKI50638.1"/>
    <property type="molecule type" value="Genomic_DNA"/>
</dbReference>
<evidence type="ECO:0000313" key="2">
    <source>
        <dbReference type="Proteomes" id="UP000308330"/>
    </source>
</evidence>